<accession>A0A1H9D0G0</accession>
<dbReference type="OrthoDB" id="3237158at2"/>
<feature type="transmembrane region" description="Helical" evidence="8">
    <location>
        <begin position="101"/>
        <end position="124"/>
    </location>
</feature>
<dbReference type="InterPro" id="IPR050835">
    <property type="entry name" value="ABC_transporter_sub-D"/>
</dbReference>
<dbReference type="SUPFAM" id="SSF90123">
    <property type="entry name" value="ABC transporter transmembrane region"/>
    <property type="match status" value="1"/>
</dbReference>
<dbReference type="Proteomes" id="UP000198504">
    <property type="component" value="Unassembled WGS sequence"/>
</dbReference>
<evidence type="ECO:0000256" key="4">
    <source>
        <dbReference type="ARBA" id="ARBA00022741"/>
    </source>
</evidence>
<dbReference type="Pfam" id="PF06472">
    <property type="entry name" value="ABC_membrane_2"/>
    <property type="match status" value="1"/>
</dbReference>
<evidence type="ECO:0000313" key="11">
    <source>
        <dbReference type="EMBL" id="SEQ06248.1"/>
    </source>
</evidence>
<dbReference type="PANTHER" id="PTHR11384">
    <property type="entry name" value="ATP-BINDING CASSETTE, SUB-FAMILY D MEMBER"/>
    <property type="match status" value="1"/>
</dbReference>
<evidence type="ECO:0000256" key="3">
    <source>
        <dbReference type="ARBA" id="ARBA00022692"/>
    </source>
</evidence>
<dbReference type="SMART" id="SM00382">
    <property type="entry name" value="AAA"/>
    <property type="match status" value="1"/>
</dbReference>
<dbReference type="GO" id="GO:0016887">
    <property type="term" value="F:ATP hydrolysis activity"/>
    <property type="evidence" value="ECO:0007669"/>
    <property type="project" value="InterPro"/>
</dbReference>
<name>A0A1H9D0G0_9ACTN</name>
<feature type="transmembrane region" description="Helical" evidence="8">
    <location>
        <begin position="12"/>
        <end position="31"/>
    </location>
</feature>
<dbReference type="PROSITE" id="PS50893">
    <property type="entry name" value="ABC_TRANSPORTER_2"/>
    <property type="match status" value="1"/>
</dbReference>
<dbReference type="GO" id="GO:0005886">
    <property type="term" value="C:plasma membrane"/>
    <property type="evidence" value="ECO:0007669"/>
    <property type="project" value="UniProtKB-SubCell"/>
</dbReference>
<keyword evidence="7 8" id="KW-0472">Membrane</keyword>
<dbReference type="InterPro" id="IPR003439">
    <property type="entry name" value="ABC_transporter-like_ATP-bd"/>
</dbReference>
<dbReference type="InterPro" id="IPR036640">
    <property type="entry name" value="ABC1_TM_sf"/>
</dbReference>
<feature type="domain" description="ABC transmembrane type-1" evidence="10">
    <location>
        <begin position="61"/>
        <end position="360"/>
    </location>
</feature>
<evidence type="ECO:0000256" key="1">
    <source>
        <dbReference type="ARBA" id="ARBA00004651"/>
    </source>
</evidence>
<evidence type="ECO:0000259" key="9">
    <source>
        <dbReference type="PROSITE" id="PS50893"/>
    </source>
</evidence>
<dbReference type="Pfam" id="PF00005">
    <property type="entry name" value="ABC_tran"/>
    <property type="match status" value="1"/>
</dbReference>
<sequence>MVEELTSGLLWVVGAFVLCAVGAFLLGLLLCRRTKFGRQFWRLAGPFFKPRRGDRASWKPLLVALLVLALTVIGVRVDVIISNNNNRLFTSLQELDSGAFWRAIVFFCVVASVSVVLTLVAYLVGQLQVIRWRQWTNAQVLTDWLSGTAYHRARFIDDPIDNPEQRIQADVDSFTDTSQTLVFGLISSMLGLVSFSIILWNLSGPLTLFGITFPKALIVVAYVFILVSTVIVIRIGRPLIRLSFLAERLNASYRYSLIRVRENSEAIALYGGEGIEERGLMNRFSAVIANVWAIVFRNLKFNGTNLVISQIAVILPYMIQAPRFFTRQITLGQFTQSADAFSQVAGSLSFFRSAYDTFAAYRATLDRLTGLLDADAQARMLPVPLRSRPTAGLEVEGLDVFRPTGEPLVNRLDLTVEPGEWLLVRGRSGSGKTTLLRSLAGLWPYVRGVVSRPQGQVIFCAQQPYLPLGTLRSAITYPAPDEVFPDAAVRQVLEDVQLGHLGHQLDETKDWMTTLSPGERQRLAFGRVLLLQPSLVFFDESTSALDEGMEHALYRLVRERLPHTSVVSVGHRSSLGASHQRELVLLGQGAWTTGSLVGGGQT</sequence>
<dbReference type="SUPFAM" id="SSF52540">
    <property type="entry name" value="P-loop containing nucleoside triphosphate hydrolases"/>
    <property type="match status" value="1"/>
</dbReference>
<dbReference type="InterPro" id="IPR017871">
    <property type="entry name" value="ABC_transporter-like_CS"/>
</dbReference>
<dbReference type="CDD" id="cd03223">
    <property type="entry name" value="ABCD_peroxisomal_ALDP"/>
    <property type="match status" value="1"/>
</dbReference>
<dbReference type="RefSeq" id="WP_091178250.1">
    <property type="nucleotide sequence ID" value="NZ_FOFA01000002.1"/>
</dbReference>
<evidence type="ECO:0000256" key="2">
    <source>
        <dbReference type="ARBA" id="ARBA00022448"/>
    </source>
</evidence>
<dbReference type="InterPro" id="IPR003593">
    <property type="entry name" value="AAA+_ATPase"/>
</dbReference>
<evidence type="ECO:0000259" key="10">
    <source>
        <dbReference type="PROSITE" id="PS50929"/>
    </source>
</evidence>
<feature type="transmembrane region" description="Helical" evidence="8">
    <location>
        <begin position="61"/>
        <end position="81"/>
    </location>
</feature>
<keyword evidence="5 11" id="KW-0067">ATP-binding</keyword>
<dbReference type="Gene3D" id="1.20.1560.10">
    <property type="entry name" value="ABC transporter type 1, transmembrane domain"/>
    <property type="match status" value="1"/>
</dbReference>
<evidence type="ECO:0000256" key="6">
    <source>
        <dbReference type="ARBA" id="ARBA00022989"/>
    </source>
</evidence>
<reference evidence="12" key="1">
    <citation type="submission" date="2016-10" db="EMBL/GenBank/DDBJ databases">
        <authorList>
            <person name="Varghese N."/>
            <person name="Submissions S."/>
        </authorList>
    </citation>
    <scope>NUCLEOTIDE SEQUENCE [LARGE SCALE GENOMIC DNA]</scope>
    <source>
        <strain evidence="12">CGMCC 4.6856</strain>
    </source>
</reference>
<gene>
    <name evidence="11" type="ORF">SAMN05421756_102373</name>
</gene>
<feature type="transmembrane region" description="Helical" evidence="8">
    <location>
        <begin position="181"/>
        <end position="202"/>
    </location>
</feature>
<evidence type="ECO:0000256" key="5">
    <source>
        <dbReference type="ARBA" id="ARBA00022840"/>
    </source>
</evidence>
<protein>
    <submittedName>
        <fullName evidence="11">Putative ATP-binding cassette transporter</fullName>
    </submittedName>
</protein>
<keyword evidence="6 8" id="KW-1133">Transmembrane helix</keyword>
<dbReference type="InterPro" id="IPR027417">
    <property type="entry name" value="P-loop_NTPase"/>
</dbReference>
<evidence type="ECO:0000256" key="7">
    <source>
        <dbReference type="ARBA" id="ARBA00023136"/>
    </source>
</evidence>
<feature type="domain" description="ABC transporter" evidence="9">
    <location>
        <begin position="393"/>
        <end position="596"/>
    </location>
</feature>
<dbReference type="EMBL" id="FOFA01000002">
    <property type="protein sequence ID" value="SEQ06248.1"/>
    <property type="molecule type" value="Genomic_DNA"/>
</dbReference>
<feature type="transmembrane region" description="Helical" evidence="8">
    <location>
        <begin position="208"/>
        <end position="233"/>
    </location>
</feature>
<dbReference type="GO" id="GO:0140359">
    <property type="term" value="F:ABC-type transporter activity"/>
    <property type="evidence" value="ECO:0007669"/>
    <property type="project" value="InterPro"/>
</dbReference>
<organism evidence="11 12">
    <name type="scientific">Microlunatus flavus</name>
    <dbReference type="NCBI Taxonomy" id="1036181"/>
    <lineage>
        <taxon>Bacteria</taxon>
        <taxon>Bacillati</taxon>
        <taxon>Actinomycetota</taxon>
        <taxon>Actinomycetes</taxon>
        <taxon>Propionibacteriales</taxon>
        <taxon>Propionibacteriaceae</taxon>
        <taxon>Microlunatus</taxon>
    </lineage>
</organism>
<evidence type="ECO:0000313" key="12">
    <source>
        <dbReference type="Proteomes" id="UP000198504"/>
    </source>
</evidence>
<keyword evidence="3 8" id="KW-0812">Transmembrane</keyword>
<keyword evidence="2" id="KW-0813">Transport</keyword>
<dbReference type="InterPro" id="IPR011527">
    <property type="entry name" value="ABC1_TM_dom"/>
</dbReference>
<keyword evidence="4" id="KW-0547">Nucleotide-binding</keyword>
<dbReference type="PANTHER" id="PTHR11384:SF59">
    <property type="entry name" value="LYSOSOMAL COBALAMIN TRANSPORTER ABCD4"/>
    <property type="match status" value="1"/>
</dbReference>
<keyword evidence="12" id="KW-1185">Reference proteome</keyword>
<evidence type="ECO:0000256" key="8">
    <source>
        <dbReference type="SAM" id="Phobius"/>
    </source>
</evidence>
<dbReference type="PROSITE" id="PS00211">
    <property type="entry name" value="ABC_TRANSPORTER_1"/>
    <property type="match status" value="1"/>
</dbReference>
<dbReference type="GO" id="GO:0005524">
    <property type="term" value="F:ATP binding"/>
    <property type="evidence" value="ECO:0007669"/>
    <property type="project" value="UniProtKB-KW"/>
</dbReference>
<dbReference type="STRING" id="1036181.SAMN05421756_102373"/>
<proteinExistence type="predicted"/>
<dbReference type="Gene3D" id="3.40.50.300">
    <property type="entry name" value="P-loop containing nucleotide triphosphate hydrolases"/>
    <property type="match status" value="1"/>
</dbReference>
<dbReference type="AlphaFoldDB" id="A0A1H9D0G0"/>
<comment type="subcellular location">
    <subcellularLocation>
        <location evidence="1">Cell membrane</location>
        <topology evidence="1">Multi-pass membrane protein</topology>
    </subcellularLocation>
</comment>
<dbReference type="PROSITE" id="PS50929">
    <property type="entry name" value="ABC_TM1F"/>
    <property type="match status" value="1"/>
</dbReference>